<gene>
    <name evidence="2" type="ORF">BCR33DRAFT_713347</name>
</gene>
<dbReference type="EMBL" id="MCGO01000007">
    <property type="protein sequence ID" value="ORY50580.1"/>
    <property type="molecule type" value="Genomic_DNA"/>
</dbReference>
<evidence type="ECO:0000256" key="1">
    <source>
        <dbReference type="SAM" id="Phobius"/>
    </source>
</evidence>
<keyword evidence="1" id="KW-0812">Transmembrane</keyword>
<keyword evidence="3" id="KW-1185">Reference proteome</keyword>
<dbReference type="AlphaFoldDB" id="A0A1Y2CU40"/>
<organism evidence="2 3">
    <name type="scientific">Rhizoclosmatium globosum</name>
    <dbReference type="NCBI Taxonomy" id="329046"/>
    <lineage>
        <taxon>Eukaryota</taxon>
        <taxon>Fungi</taxon>
        <taxon>Fungi incertae sedis</taxon>
        <taxon>Chytridiomycota</taxon>
        <taxon>Chytridiomycota incertae sedis</taxon>
        <taxon>Chytridiomycetes</taxon>
        <taxon>Chytridiales</taxon>
        <taxon>Chytriomycetaceae</taxon>
        <taxon>Rhizoclosmatium</taxon>
    </lineage>
</organism>
<feature type="transmembrane region" description="Helical" evidence="1">
    <location>
        <begin position="122"/>
        <end position="155"/>
    </location>
</feature>
<feature type="transmembrane region" description="Helical" evidence="1">
    <location>
        <begin position="175"/>
        <end position="193"/>
    </location>
</feature>
<sequence length="232" mass="26178">MTLDAGLDTSGHIDINSSDQAKVDDNPVKAFLLTSNPLNWQYQHQDIAEILDIIPISFPWFYRTFVRAYFETKSPFKQRQENLKLFASQLKPKPELYVDILNRLDKYCKKSNESDKDKTSSLAVYIAMLIVSGTVVIAFVLGLSAGITILCAWLAYSIKPALPEGVTLDAATSGILAIVAVLAVSLVYIERYFHAKFMDMDHRDEVEKIRELVKAFQVVKLGENLRDGKKEE</sequence>
<protein>
    <submittedName>
        <fullName evidence="2">Uncharacterized protein</fullName>
    </submittedName>
</protein>
<evidence type="ECO:0000313" key="3">
    <source>
        <dbReference type="Proteomes" id="UP000193642"/>
    </source>
</evidence>
<accession>A0A1Y2CU40</accession>
<proteinExistence type="predicted"/>
<keyword evidence="1" id="KW-0472">Membrane</keyword>
<keyword evidence="1" id="KW-1133">Transmembrane helix</keyword>
<dbReference type="OrthoDB" id="10487712at2759"/>
<evidence type="ECO:0000313" key="2">
    <source>
        <dbReference type="EMBL" id="ORY50580.1"/>
    </source>
</evidence>
<name>A0A1Y2CU40_9FUNG</name>
<comment type="caution">
    <text evidence="2">The sequence shown here is derived from an EMBL/GenBank/DDBJ whole genome shotgun (WGS) entry which is preliminary data.</text>
</comment>
<dbReference type="Proteomes" id="UP000193642">
    <property type="component" value="Unassembled WGS sequence"/>
</dbReference>
<reference evidence="2 3" key="1">
    <citation type="submission" date="2016-07" db="EMBL/GenBank/DDBJ databases">
        <title>Pervasive Adenine N6-methylation of Active Genes in Fungi.</title>
        <authorList>
            <consortium name="DOE Joint Genome Institute"/>
            <person name="Mondo S.J."/>
            <person name="Dannebaum R.O."/>
            <person name="Kuo R.C."/>
            <person name="Labutti K."/>
            <person name="Haridas S."/>
            <person name="Kuo A."/>
            <person name="Salamov A."/>
            <person name="Ahrendt S.R."/>
            <person name="Lipzen A."/>
            <person name="Sullivan W."/>
            <person name="Andreopoulos W.B."/>
            <person name="Clum A."/>
            <person name="Lindquist E."/>
            <person name="Daum C."/>
            <person name="Ramamoorthy G.K."/>
            <person name="Gryganskyi A."/>
            <person name="Culley D."/>
            <person name="Magnuson J.K."/>
            <person name="James T.Y."/>
            <person name="O'Malley M.A."/>
            <person name="Stajich J.E."/>
            <person name="Spatafora J.W."/>
            <person name="Visel A."/>
            <person name="Grigoriev I.V."/>
        </authorList>
    </citation>
    <scope>NUCLEOTIDE SEQUENCE [LARGE SCALE GENOMIC DNA]</scope>
    <source>
        <strain evidence="2 3">JEL800</strain>
    </source>
</reference>